<dbReference type="GO" id="GO:0004338">
    <property type="term" value="F:glucan exo-1,3-beta-glucosidase activity"/>
    <property type="evidence" value="ECO:0007669"/>
    <property type="project" value="UniProtKB-EC"/>
</dbReference>
<dbReference type="GO" id="GO:0071555">
    <property type="term" value="P:cell wall organization"/>
    <property type="evidence" value="ECO:0007669"/>
    <property type="project" value="UniProtKB-KW"/>
</dbReference>
<keyword evidence="3" id="KW-0964">Secreted</keyword>
<evidence type="ECO:0000256" key="10">
    <source>
        <dbReference type="RuleBase" id="RU361153"/>
    </source>
</evidence>
<evidence type="ECO:0000256" key="2">
    <source>
        <dbReference type="ARBA" id="ARBA00005641"/>
    </source>
</evidence>
<evidence type="ECO:0000256" key="6">
    <source>
        <dbReference type="ARBA" id="ARBA00023295"/>
    </source>
</evidence>
<feature type="domain" description="Glycoside hydrolase family 5" evidence="12">
    <location>
        <begin position="86"/>
        <end position="320"/>
    </location>
</feature>
<dbReference type="EC" id="3.2.1.58" evidence="9"/>
<evidence type="ECO:0000313" key="13">
    <source>
        <dbReference type="EMBL" id="KAJ1969225.1"/>
    </source>
</evidence>
<dbReference type="PANTHER" id="PTHR31297">
    <property type="entry name" value="GLUCAN ENDO-1,6-BETA-GLUCOSIDASE B"/>
    <property type="match status" value="1"/>
</dbReference>
<evidence type="ECO:0000313" key="14">
    <source>
        <dbReference type="Proteomes" id="UP001150925"/>
    </source>
</evidence>
<dbReference type="EMBL" id="JANBPY010000081">
    <property type="protein sequence ID" value="KAJ1969225.1"/>
    <property type="molecule type" value="Genomic_DNA"/>
</dbReference>
<evidence type="ECO:0000256" key="9">
    <source>
        <dbReference type="ARBA" id="ARBA00038929"/>
    </source>
</evidence>
<comment type="caution">
    <text evidence="13">The sequence shown here is derived from an EMBL/GenBank/DDBJ whole genome shotgun (WGS) entry which is preliminary data.</text>
</comment>
<keyword evidence="5 10" id="KW-0378">Hydrolase</keyword>
<dbReference type="GO" id="GO:0009986">
    <property type="term" value="C:cell surface"/>
    <property type="evidence" value="ECO:0007669"/>
    <property type="project" value="TreeGrafter"/>
</dbReference>
<dbReference type="InterPro" id="IPR001547">
    <property type="entry name" value="Glyco_hydro_5"/>
</dbReference>
<evidence type="ECO:0000256" key="1">
    <source>
        <dbReference type="ARBA" id="ARBA00004613"/>
    </source>
</evidence>
<dbReference type="PANTHER" id="PTHR31297:SF1">
    <property type="entry name" value="GLUCAN 1,3-BETA-GLUCOSIDASE I_II-RELATED"/>
    <property type="match status" value="1"/>
</dbReference>
<feature type="signal peptide" evidence="11">
    <location>
        <begin position="1"/>
        <end position="31"/>
    </location>
</feature>
<comment type="subcellular location">
    <subcellularLocation>
        <location evidence="1">Secreted</location>
    </subcellularLocation>
</comment>
<evidence type="ECO:0000256" key="3">
    <source>
        <dbReference type="ARBA" id="ARBA00022525"/>
    </source>
</evidence>
<dbReference type="Pfam" id="PF00150">
    <property type="entry name" value="Cellulase"/>
    <property type="match status" value="1"/>
</dbReference>
<evidence type="ECO:0000256" key="8">
    <source>
        <dbReference type="ARBA" id="ARBA00036824"/>
    </source>
</evidence>
<sequence>MSISSDFHRFLRWAVKLFSILCLGCCGLVHSNTLEEPTINGEKIRGVNLGGWLVLEKWITPSVFNNVNAEDQWTFCQNLGESEARRRLEQHWNTWVTEDDIITLKNSGINLVRIPLGHWEFSKKQGEPYFSGGLPYADKAVRWAKKHGLKVLIDIHTAPDSQNGFDNSGKQGNAQWLNVEGNFELSLEVVRLATQHFTQSEFQDTVIALQPINEPASWAFDINRIVDFYHQSYQAIRQYSSTLWVAFHDAFVDLYQWPDKVRSDWERVMLDTHIYHCFVDESLQASPNEHVANIRHDGDRVAYISQTIPVLTGEWSIDTTQCYNGYCRSNAMGPNDWDKPNAKDPNCNCGTEHNLDGFTPTYHAFLGAMGDVQMQAYERGAGWVYWNFKTESNPVWNFMLGMEKGWFPKR</sequence>
<dbReference type="AlphaFoldDB" id="A0A9W8AZY2"/>
<comment type="catalytic activity">
    <reaction evidence="8">
        <text>Successive hydrolysis of beta-D-glucose units from the non-reducing ends of (1-&gt;3)-beta-D-glucans, releasing alpha-glucose.</text>
        <dbReference type="EC" id="3.2.1.58"/>
    </reaction>
</comment>
<proteinExistence type="inferred from homology"/>
<dbReference type="GO" id="GO:0009251">
    <property type="term" value="P:glucan catabolic process"/>
    <property type="evidence" value="ECO:0007669"/>
    <property type="project" value="TreeGrafter"/>
</dbReference>
<reference evidence="13" key="1">
    <citation type="submission" date="2022-07" db="EMBL/GenBank/DDBJ databases">
        <title>Phylogenomic reconstructions and comparative analyses of Kickxellomycotina fungi.</title>
        <authorList>
            <person name="Reynolds N.K."/>
            <person name="Stajich J.E."/>
            <person name="Barry K."/>
            <person name="Grigoriev I.V."/>
            <person name="Crous P."/>
            <person name="Smith M.E."/>
        </authorList>
    </citation>
    <scope>NUCLEOTIDE SEQUENCE</scope>
    <source>
        <strain evidence="13">RSA 1196</strain>
    </source>
</reference>
<dbReference type="InterPro" id="IPR017853">
    <property type="entry name" value="GH"/>
</dbReference>
<dbReference type="SUPFAM" id="SSF51445">
    <property type="entry name" value="(Trans)glycosidases"/>
    <property type="match status" value="1"/>
</dbReference>
<feature type="chain" id="PRO_5040852563" description="glucan 1,3-beta-glucosidase" evidence="11">
    <location>
        <begin position="32"/>
        <end position="410"/>
    </location>
</feature>
<dbReference type="GO" id="GO:0005576">
    <property type="term" value="C:extracellular region"/>
    <property type="evidence" value="ECO:0007669"/>
    <property type="project" value="UniProtKB-SubCell"/>
</dbReference>
<evidence type="ECO:0000259" key="12">
    <source>
        <dbReference type="Pfam" id="PF00150"/>
    </source>
</evidence>
<keyword evidence="14" id="KW-1185">Reference proteome</keyword>
<protein>
    <recommendedName>
        <fullName evidence="9">glucan 1,3-beta-glucosidase</fullName>
        <ecNumber evidence="9">3.2.1.58</ecNumber>
    </recommendedName>
</protein>
<dbReference type="Proteomes" id="UP001150925">
    <property type="component" value="Unassembled WGS sequence"/>
</dbReference>
<accession>A0A9W8AZY2</accession>
<keyword evidence="4 11" id="KW-0732">Signal</keyword>
<evidence type="ECO:0000256" key="11">
    <source>
        <dbReference type="SAM" id="SignalP"/>
    </source>
</evidence>
<gene>
    <name evidence="13" type="ORF">IWQ62_000758</name>
</gene>
<keyword evidence="6 10" id="KW-0326">Glycosidase</keyword>
<keyword evidence="7" id="KW-0961">Cell wall biogenesis/degradation</keyword>
<dbReference type="InterPro" id="IPR050386">
    <property type="entry name" value="Glycosyl_hydrolase_5"/>
</dbReference>
<evidence type="ECO:0000256" key="7">
    <source>
        <dbReference type="ARBA" id="ARBA00023316"/>
    </source>
</evidence>
<dbReference type="Gene3D" id="3.20.20.80">
    <property type="entry name" value="Glycosidases"/>
    <property type="match status" value="1"/>
</dbReference>
<dbReference type="OrthoDB" id="62120at2759"/>
<name>A0A9W8AZY2_9FUNG</name>
<organism evidence="13 14">
    <name type="scientific">Dispira parvispora</name>
    <dbReference type="NCBI Taxonomy" id="1520584"/>
    <lineage>
        <taxon>Eukaryota</taxon>
        <taxon>Fungi</taxon>
        <taxon>Fungi incertae sedis</taxon>
        <taxon>Zoopagomycota</taxon>
        <taxon>Kickxellomycotina</taxon>
        <taxon>Dimargaritomycetes</taxon>
        <taxon>Dimargaritales</taxon>
        <taxon>Dimargaritaceae</taxon>
        <taxon>Dispira</taxon>
    </lineage>
</organism>
<evidence type="ECO:0000256" key="5">
    <source>
        <dbReference type="ARBA" id="ARBA00022801"/>
    </source>
</evidence>
<comment type="similarity">
    <text evidence="2 10">Belongs to the glycosyl hydrolase 5 (cellulase A) family.</text>
</comment>
<evidence type="ECO:0000256" key="4">
    <source>
        <dbReference type="ARBA" id="ARBA00022729"/>
    </source>
</evidence>